<evidence type="ECO:0000313" key="1">
    <source>
        <dbReference type="EMBL" id="AEP11768.1"/>
    </source>
</evidence>
<dbReference type="AlphaFoldDB" id="G2LH26"/>
<sequence>MLKLYFFLWSDSVMPNVWRISYNGVKFLTGCLEYKISNFYQSNIIFS</sequence>
<dbReference type="HOGENOM" id="CLU_3166170_0_0_0"/>
<reference evidence="1 2" key="1">
    <citation type="journal article" date="2012" name="Environ. Microbiol.">
        <title>Complete genome of Candidatus Chloracidobacterium thermophilum, a chlorophyll-based photoheterotroph belonging to the phylum Acidobacteria.</title>
        <authorList>
            <person name="Garcia Costas A.M."/>
            <person name="Liu Z."/>
            <person name="Tomsho L.P."/>
            <person name="Schuster S.C."/>
            <person name="Ward D.M."/>
            <person name="Bryant D.A."/>
        </authorList>
    </citation>
    <scope>NUCLEOTIDE SEQUENCE [LARGE SCALE GENOMIC DNA]</scope>
    <source>
        <strain evidence="1 2">B</strain>
    </source>
</reference>
<dbReference type="Proteomes" id="UP000006791">
    <property type="component" value="Chromosome 1"/>
</dbReference>
<gene>
    <name evidence="1" type="ordered locus">Cabther_A1014</name>
</gene>
<dbReference type="KEGG" id="ctm:Cabther_A1014"/>
<accession>G2LH26</accession>
<name>G2LH26_CHLTF</name>
<protein>
    <submittedName>
        <fullName evidence="1">Uncharacterized protein</fullName>
    </submittedName>
</protein>
<proteinExistence type="predicted"/>
<keyword evidence="2" id="KW-1185">Reference proteome</keyword>
<evidence type="ECO:0000313" key="2">
    <source>
        <dbReference type="Proteomes" id="UP000006791"/>
    </source>
</evidence>
<dbReference type="EMBL" id="CP002514">
    <property type="protein sequence ID" value="AEP11768.1"/>
    <property type="molecule type" value="Genomic_DNA"/>
</dbReference>
<organism evidence="1 2">
    <name type="scientific">Chloracidobacterium thermophilum (strain B)</name>
    <dbReference type="NCBI Taxonomy" id="981222"/>
    <lineage>
        <taxon>Bacteria</taxon>
        <taxon>Pseudomonadati</taxon>
        <taxon>Acidobacteriota</taxon>
        <taxon>Terriglobia</taxon>
        <taxon>Terriglobales</taxon>
        <taxon>Acidobacteriaceae</taxon>
        <taxon>Chloracidobacterium</taxon>
    </lineage>
</organism>